<dbReference type="SUPFAM" id="SSF158230">
    <property type="entry name" value="PRP4-like"/>
    <property type="match status" value="1"/>
</dbReference>
<proteinExistence type="predicted"/>
<dbReference type="InterPro" id="IPR001680">
    <property type="entry name" value="WD40_rpt"/>
</dbReference>
<accession>E3LVK8</accession>
<dbReference type="CTD" id="9809988"/>
<dbReference type="GO" id="GO:0000398">
    <property type="term" value="P:mRNA splicing, via spliceosome"/>
    <property type="evidence" value="ECO:0007669"/>
    <property type="project" value="TreeGrafter"/>
</dbReference>
<dbReference type="HOGENOM" id="CLU_000288_57_20_1"/>
<sequence>MGEDEKFAVPAPPKQFGSLANAESVNAILNAAQKSQGSTVSLERMEVSNQADSRHDAEMLAEFDRRRRARTLTLPTDDVQVKLKLRALNQPICLFGEDALDRRERLRALLSTMSEDEIAAVLHTDEHNADKNDEETVTWYHRGPVELRKARVAIADFSLRKAKLRLEKAREDAAQPSHEKALARQEAHKWVQQINLHASQVADTRPVAYCEFSADSKHIVTAGWSGSVAVWKRDQCEKEIKFTGHSAQAGCARFHPGAFVQNDNASLNLVSCSYDGTVLLWSLAQETPIGELEKHPQRVSKVAFHPNGLHLATACFDSTWRMYDLTTRKELLFQEGHSKSVADVAFHPDGSVALTGGHDCYGRVWDMRTGRCIMFLDGHTKEIHSVEWMPNGYEMITGSSDNSMKVWDLRMRRNTYTMPAHTSVVTRVRASSAGQYLVSASFDCTLKMWSTTGWQPLRQLQGHDTRILCVDISPDGQWMCSSAFDRTFKLWAQSDY</sequence>
<dbReference type="OrthoDB" id="540662at2759"/>
<evidence type="ECO:0000313" key="1">
    <source>
        <dbReference type="EMBL" id="EFP12342.1"/>
    </source>
</evidence>
<dbReference type="InterPro" id="IPR020472">
    <property type="entry name" value="WD40_PAC1"/>
</dbReference>
<dbReference type="PANTHER" id="PTHR19846:SF0">
    <property type="entry name" value="PRE-MRNA PROCESSING FACTOR 4"/>
    <property type="match status" value="1"/>
</dbReference>
<dbReference type="InterPro" id="IPR014906">
    <property type="entry name" value="PRP4-like"/>
</dbReference>
<dbReference type="Gene3D" id="4.10.280.110">
    <property type="entry name" value="Pre-mRNA processing factor 4 domain"/>
    <property type="match status" value="1"/>
</dbReference>
<dbReference type="PROSITE" id="PS50294">
    <property type="entry name" value="WD_REPEATS_REGION"/>
    <property type="match status" value="5"/>
</dbReference>
<dbReference type="FunCoup" id="E3LVK8">
    <property type="interactions" value="150"/>
</dbReference>
<dbReference type="PROSITE" id="PS50082">
    <property type="entry name" value="WD_REPEATS_2"/>
    <property type="match status" value="5"/>
</dbReference>
<dbReference type="Pfam" id="PF00400">
    <property type="entry name" value="WD40"/>
    <property type="match status" value="7"/>
</dbReference>
<dbReference type="InterPro" id="IPR019775">
    <property type="entry name" value="WD40_repeat_CS"/>
</dbReference>
<organism evidence="2">
    <name type="scientific">Caenorhabditis remanei</name>
    <name type="common">Caenorhabditis vulgaris</name>
    <dbReference type="NCBI Taxonomy" id="31234"/>
    <lineage>
        <taxon>Eukaryota</taxon>
        <taxon>Metazoa</taxon>
        <taxon>Ecdysozoa</taxon>
        <taxon>Nematoda</taxon>
        <taxon>Chromadorea</taxon>
        <taxon>Rhabditida</taxon>
        <taxon>Rhabditina</taxon>
        <taxon>Rhabditomorpha</taxon>
        <taxon>Rhabditoidea</taxon>
        <taxon>Rhabditidae</taxon>
        <taxon>Peloderinae</taxon>
        <taxon>Caenorhabditis</taxon>
    </lineage>
</organism>
<dbReference type="PROSITE" id="PS00678">
    <property type="entry name" value="WD_REPEATS_1"/>
    <property type="match status" value="1"/>
</dbReference>
<dbReference type="PANTHER" id="PTHR19846">
    <property type="entry name" value="WD40 REPEAT PROTEIN"/>
    <property type="match status" value="1"/>
</dbReference>
<dbReference type="AlphaFoldDB" id="E3LVK8"/>
<dbReference type="GO" id="GO:0017070">
    <property type="term" value="F:U6 snRNA binding"/>
    <property type="evidence" value="ECO:0007669"/>
    <property type="project" value="TreeGrafter"/>
</dbReference>
<dbReference type="PRINTS" id="PR00320">
    <property type="entry name" value="GPROTEINBRPT"/>
</dbReference>
<dbReference type="SMART" id="SM00500">
    <property type="entry name" value="SFM"/>
    <property type="match status" value="1"/>
</dbReference>
<dbReference type="Pfam" id="PF08799">
    <property type="entry name" value="PRP4"/>
    <property type="match status" value="1"/>
</dbReference>
<dbReference type="GO" id="GO:0030621">
    <property type="term" value="F:U4 snRNA binding"/>
    <property type="evidence" value="ECO:0007669"/>
    <property type="project" value="TreeGrafter"/>
</dbReference>
<dbReference type="STRING" id="31234.E3LVK8"/>
<dbReference type="Proteomes" id="UP000008281">
    <property type="component" value="Unassembled WGS sequence"/>
</dbReference>
<dbReference type="InterPro" id="IPR036285">
    <property type="entry name" value="PRP4-like_sf"/>
</dbReference>
<dbReference type="SUPFAM" id="SSF50978">
    <property type="entry name" value="WD40 repeat-like"/>
    <property type="match status" value="1"/>
</dbReference>
<gene>
    <name evidence="1" type="primary">Cre-prp-4</name>
    <name evidence="1" type="ORF">CRE_29751</name>
</gene>
<dbReference type="KEGG" id="crq:GCK72_002540"/>
<evidence type="ECO:0000313" key="2">
    <source>
        <dbReference type="Proteomes" id="UP000008281"/>
    </source>
</evidence>
<dbReference type="GeneID" id="9809988"/>
<dbReference type="Gene3D" id="2.130.10.10">
    <property type="entry name" value="YVTN repeat-like/Quinoprotein amine dehydrogenase"/>
    <property type="match status" value="2"/>
</dbReference>
<dbReference type="OMA" id="LNEPICY"/>
<reference evidence="1" key="1">
    <citation type="submission" date="2007-07" db="EMBL/GenBank/DDBJ databases">
        <title>PCAP assembly of the Caenorhabditis remanei genome.</title>
        <authorList>
            <consortium name="The Caenorhabditis remanei Sequencing Consortium"/>
            <person name="Wilson R.K."/>
        </authorList>
    </citation>
    <scope>NUCLEOTIDE SEQUENCE [LARGE SCALE GENOMIC DNA]</scope>
    <source>
        <strain evidence="1">PB4641</strain>
    </source>
</reference>
<dbReference type="GO" id="GO:0046540">
    <property type="term" value="C:U4/U6 x U5 tri-snRNP complex"/>
    <property type="evidence" value="ECO:0007669"/>
    <property type="project" value="TreeGrafter"/>
</dbReference>
<dbReference type="eggNOG" id="KOG0272">
    <property type="taxonomic scope" value="Eukaryota"/>
</dbReference>
<dbReference type="CDD" id="cd00200">
    <property type="entry name" value="WD40"/>
    <property type="match status" value="1"/>
</dbReference>
<dbReference type="InterPro" id="IPR015943">
    <property type="entry name" value="WD40/YVTN_repeat-like_dom_sf"/>
</dbReference>
<dbReference type="FunFam" id="2.130.10.10:FF:001211">
    <property type="entry name" value="CBN-PRP-4 protein"/>
    <property type="match status" value="1"/>
</dbReference>
<name>E3LVK8_CAERE</name>
<dbReference type="InterPro" id="IPR036322">
    <property type="entry name" value="WD40_repeat_dom_sf"/>
</dbReference>
<keyword evidence="2" id="KW-1185">Reference proteome</keyword>
<dbReference type="EMBL" id="DS268416">
    <property type="protein sequence ID" value="EFP12342.1"/>
    <property type="molecule type" value="Genomic_DNA"/>
</dbReference>
<dbReference type="FunFam" id="2.130.10.10:FF:000443">
    <property type="entry name" value="U4/U6 small nuclear ribonucleoprotein Prp4"/>
    <property type="match status" value="1"/>
</dbReference>
<dbReference type="SMART" id="SM00320">
    <property type="entry name" value="WD40"/>
    <property type="match status" value="7"/>
</dbReference>
<dbReference type="FunFam" id="4.10.280.110:FF:000012">
    <property type="entry name" value="Yeast PRP (Splicing factor) related"/>
    <property type="match status" value="1"/>
</dbReference>
<protein>
    <submittedName>
        <fullName evidence="1">CRE-PRP-4 protein</fullName>
    </submittedName>
</protein>